<keyword evidence="1" id="KW-0472">Membrane</keyword>
<evidence type="ECO:0000313" key="3">
    <source>
        <dbReference type="EMBL" id="TWW11036.1"/>
    </source>
</evidence>
<keyword evidence="1" id="KW-1133">Transmembrane helix</keyword>
<gene>
    <name evidence="3" type="ORF">E3A20_05530</name>
</gene>
<keyword evidence="1" id="KW-0812">Transmembrane</keyword>
<dbReference type="EMBL" id="SRHE01000069">
    <property type="protein sequence ID" value="TWW11036.1"/>
    <property type="molecule type" value="Genomic_DNA"/>
</dbReference>
<evidence type="ECO:0000259" key="2">
    <source>
        <dbReference type="Pfam" id="PF01926"/>
    </source>
</evidence>
<proteinExistence type="predicted"/>
<dbReference type="InterPro" id="IPR005225">
    <property type="entry name" value="Small_GTP-bd"/>
</dbReference>
<dbReference type="InterPro" id="IPR006073">
    <property type="entry name" value="GTP-bd"/>
</dbReference>
<dbReference type="PANTHER" id="PTHR43834">
    <property type="entry name" value="GTPASE DER"/>
    <property type="match status" value="1"/>
</dbReference>
<evidence type="ECO:0000313" key="4">
    <source>
        <dbReference type="Proteomes" id="UP000321083"/>
    </source>
</evidence>
<dbReference type="PANTHER" id="PTHR43834:SF6">
    <property type="entry name" value="GTPASE DER"/>
    <property type="match status" value="1"/>
</dbReference>
<protein>
    <recommendedName>
        <fullName evidence="2">G domain-containing protein</fullName>
    </recommendedName>
</protein>
<organism evidence="3 4">
    <name type="scientific">Planctomyces bekefii</name>
    <dbReference type="NCBI Taxonomy" id="1653850"/>
    <lineage>
        <taxon>Bacteria</taxon>
        <taxon>Pseudomonadati</taxon>
        <taxon>Planctomycetota</taxon>
        <taxon>Planctomycetia</taxon>
        <taxon>Planctomycetales</taxon>
        <taxon>Planctomycetaceae</taxon>
        <taxon>Planctomyces</taxon>
    </lineage>
</organism>
<accession>A0A5C6M8D9</accession>
<sequence length="187" mass="20884">MILGSVAIVGRPNVGKSTLFNRLTGTDQAIVDDRPGVTRDRLFGMVFTDVEKSAGFMVVDTGGFEKDDFKFQPFQENMVWKQTDAAIQAADLVLLVFDAKSGLHPHDKELFLYLERLKKPYLIAVNKIDVFGYRFGKGMTSLSITVMQKFGTVFSDAVYGSIGLCAAMGWLILLRPLRRHLENTPED</sequence>
<dbReference type="PRINTS" id="PR00326">
    <property type="entry name" value="GTP1OBG"/>
</dbReference>
<keyword evidence="4" id="KW-1185">Reference proteome</keyword>
<feature type="domain" description="G" evidence="2">
    <location>
        <begin position="6"/>
        <end position="127"/>
    </location>
</feature>
<dbReference type="GO" id="GO:0005525">
    <property type="term" value="F:GTP binding"/>
    <property type="evidence" value="ECO:0007669"/>
    <property type="project" value="InterPro"/>
</dbReference>
<dbReference type="InterPro" id="IPR027417">
    <property type="entry name" value="P-loop_NTPase"/>
</dbReference>
<comment type="caution">
    <text evidence="3">The sequence shown here is derived from an EMBL/GenBank/DDBJ whole genome shotgun (WGS) entry which is preliminary data.</text>
</comment>
<dbReference type="Gene3D" id="3.40.50.300">
    <property type="entry name" value="P-loop containing nucleotide triphosphate hydrolases"/>
    <property type="match status" value="1"/>
</dbReference>
<feature type="transmembrane region" description="Helical" evidence="1">
    <location>
        <begin position="157"/>
        <end position="174"/>
    </location>
</feature>
<dbReference type="Proteomes" id="UP000321083">
    <property type="component" value="Unassembled WGS sequence"/>
</dbReference>
<reference evidence="3 4" key="2">
    <citation type="submission" date="2019-08" db="EMBL/GenBank/DDBJ databases">
        <authorList>
            <person name="Henke P."/>
        </authorList>
    </citation>
    <scope>NUCLEOTIDE SEQUENCE [LARGE SCALE GENOMIC DNA]</scope>
    <source>
        <strain evidence="3">Phe10_nw2017</strain>
    </source>
</reference>
<dbReference type="AlphaFoldDB" id="A0A5C6M8D9"/>
<dbReference type="NCBIfam" id="TIGR00231">
    <property type="entry name" value="small_GTP"/>
    <property type="match status" value="1"/>
</dbReference>
<dbReference type="SUPFAM" id="SSF52540">
    <property type="entry name" value="P-loop containing nucleoside triphosphate hydrolases"/>
    <property type="match status" value="1"/>
</dbReference>
<dbReference type="Pfam" id="PF01926">
    <property type="entry name" value="MMR_HSR1"/>
    <property type="match status" value="1"/>
</dbReference>
<evidence type="ECO:0000256" key="1">
    <source>
        <dbReference type="SAM" id="Phobius"/>
    </source>
</evidence>
<name>A0A5C6M8D9_9PLAN</name>
<reference evidence="3 4" key="1">
    <citation type="submission" date="2019-08" db="EMBL/GenBank/DDBJ databases">
        <title>100 year-old enigma solved: identification of Planctomyces bekefii, the type genus and species of the phylum Planctomycetes.</title>
        <authorList>
            <person name="Svetlana D.N."/>
            <person name="Overmann J."/>
        </authorList>
    </citation>
    <scope>NUCLEOTIDE SEQUENCE [LARGE SCALE GENOMIC DNA]</scope>
    <source>
        <strain evidence="3">Phe10_nw2017</strain>
    </source>
</reference>